<protein>
    <recommendedName>
        <fullName evidence="2">CCHC-type domain-containing protein</fullName>
    </recommendedName>
</protein>
<name>A0A0L6U722_9BASI</name>
<accession>A0A0L6U722</accession>
<dbReference type="OrthoDB" id="5552562at2759"/>
<dbReference type="Proteomes" id="UP000037035">
    <property type="component" value="Unassembled WGS sequence"/>
</dbReference>
<keyword evidence="1" id="KW-0862">Zinc</keyword>
<keyword evidence="4" id="KW-1185">Reference proteome</keyword>
<evidence type="ECO:0000313" key="4">
    <source>
        <dbReference type="Proteomes" id="UP000037035"/>
    </source>
</evidence>
<proteinExistence type="predicted"/>
<evidence type="ECO:0000256" key="1">
    <source>
        <dbReference type="PROSITE-ProRule" id="PRU00047"/>
    </source>
</evidence>
<keyword evidence="1" id="KW-0479">Metal-binding</keyword>
<gene>
    <name evidence="3" type="ORF">VP01_92g6</name>
</gene>
<evidence type="ECO:0000259" key="2">
    <source>
        <dbReference type="PROSITE" id="PS50158"/>
    </source>
</evidence>
<evidence type="ECO:0000313" key="3">
    <source>
        <dbReference type="EMBL" id="KNZ44301.1"/>
    </source>
</evidence>
<dbReference type="EMBL" id="LAVV01014938">
    <property type="protein sequence ID" value="KNZ44301.1"/>
    <property type="molecule type" value="Genomic_DNA"/>
</dbReference>
<feature type="domain" description="CCHC-type" evidence="2">
    <location>
        <begin position="187"/>
        <end position="200"/>
    </location>
</feature>
<dbReference type="GO" id="GO:0008270">
    <property type="term" value="F:zinc ion binding"/>
    <property type="evidence" value="ECO:0007669"/>
    <property type="project" value="UniProtKB-KW"/>
</dbReference>
<dbReference type="VEuPathDB" id="FungiDB:VP01_92g6"/>
<dbReference type="PROSITE" id="PS50158">
    <property type="entry name" value="ZF_CCHC"/>
    <property type="match status" value="1"/>
</dbReference>
<dbReference type="AlphaFoldDB" id="A0A0L6U722"/>
<sequence length="241" mass="26457">MSPPNLCIYVTVRRLSDKLRPASTPRLANKTPTPWCLPNPNPSMGPVPPLPRRLLARLASMLGVHHLVYEGLHSNLVSTIPGQYQWSLMTSSTISDTASLITTASTVLRALRNLCQTGTVSAYTQDFNQHARTVGWANTPLMSLYQHGLKENIQFSVVMSNIEFNSLCTSTPIPNPNRARQVQQNLCFHCGQEGHKSCRCLNGGQRPQDHPQPPSSAQISKLQAKINCLHANPSATVLSLC</sequence>
<reference evidence="3 4" key="1">
    <citation type="submission" date="2015-08" db="EMBL/GenBank/DDBJ databases">
        <title>Next Generation Sequencing and Analysis of the Genome of Puccinia sorghi L Schw, the Causal Agent of Maize Common Rust.</title>
        <authorList>
            <person name="Rochi L."/>
            <person name="Burguener G."/>
            <person name="Darino M."/>
            <person name="Turjanski A."/>
            <person name="Kreff E."/>
            <person name="Dieguez M.J."/>
            <person name="Sacco F."/>
        </authorList>
    </citation>
    <scope>NUCLEOTIDE SEQUENCE [LARGE SCALE GENOMIC DNA]</scope>
    <source>
        <strain evidence="3 4">RO10H11247</strain>
    </source>
</reference>
<organism evidence="3 4">
    <name type="scientific">Puccinia sorghi</name>
    <dbReference type="NCBI Taxonomy" id="27349"/>
    <lineage>
        <taxon>Eukaryota</taxon>
        <taxon>Fungi</taxon>
        <taxon>Dikarya</taxon>
        <taxon>Basidiomycota</taxon>
        <taxon>Pucciniomycotina</taxon>
        <taxon>Pucciniomycetes</taxon>
        <taxon>Pucciniales</taxon>
        <taxon>Pucciniaceae</taxon>
        <taxon>Puccinia</taxon>
    </lineage>
</organism>
<dbReference type="GO" id="GO:0003676">
    <property type="term" value="F:nucleic acid binding"/>
    <property type="evidence" value="ECO:0007669"/>
    <property type="project" value="InterPro"/>
</dbReference>
<dbReference type="InterPro" id="IPR001878">
    <property type="entry name" value="Znf_CCHC"/>
</dbReference>
<keyword evidence="1" id="KW-0863">Zinc-finger</keyword>
<comment type="caution">
    <text evidence="3">The sequence shown here is derived from an EMBL/GenBank/DDBJ whole genome shotgun (WGS) entry which is preliminary data.</text>
</comment>